<dbReference type="PANTHER" id="PTHR31317:SF14">
    <property type="entry name" value="DUF1005 FAMILY PROTEIN (DUF1005)"/>
    <property type="match status" value="1"/>
</dbReference>
<dbReference type="EMBL" id="VEPZ02000585">
    <property type="protein sequence ID" value="KAE8721961.1"/>
    <property type="molecule type" value="Genomic_DNA"/>
</dbReference>
<comment type="caution">
    <text evidence="1">The sequence shown here is derived from an EMBL/GenBank/DDBJ whole genome shotgun (WGS) entry which is preliminary data.</text>
</comment>
<dbReference type="InterPro" id="IPR010410">
    <property type="entry name" value="DUF1005"/>
</dbReference>
<gene>
    <name evidence="1" type="ORF">F3Y22_tig00014732pilonHSYRG00025</name>
</gene>
<keyword evidence="2" id="KW-1185">Reference proteome</keyword>
<sequence>MNNCIIKSKEVGFTTYDKEGKEDKAKEGKRHGQLQNPSENVWKVSYPGWGKEFFAASIRANFEDSIVFIAFGVHFQLPSLFTMDPCPFVRLIGESLALKLSQATKPAGANVYPTATPCFCKLRLKNFPSQTALFPLSNGAGDSPRIVHLRIRLPSRCTDDTQSLREALDALRRSLHRPHRPVVFQDGWMKVGNDSNKSTAKLHLMVRAKPDPQFVFQFGIEPECSPVVFQIQGNIRQPVFSCKFSADSSGYRSLPPDFSNKNREWKKYAHRPHGVARSS</sequence>
<accession>A0A6A3C1R8</accession>
<name>A0A6A3C1R8_HIBSY</name>
<dbReference type="AlphaFoldDB" id="A0A6A3C1R8"/>
<evidence type="ECO:0000313" key="1">
    <source>
        <dbReference type="EMBL" id="KAE8721961.1"/>
    </source>
</evidence>
<dbReference type="Pfam" id="PF06219">
    <property type="entry name" value="DUF1005"/>
    <property type="match status" value="2"/>
</dbReference>
<protein>
    <submittedName>
        <fullName evidence="1">Derlin-3</fullName>
    </submittedName>
</protein>
<reference evidence="1" key="1">
    <citation type="submission" date="2019-09" db="EMBL/GenBank/DDBJ databases">
        <title>Draft genome information of white flower Hibiscus syriacus.</title>
        <authorList>
            <person name="Kim Y.-M."/>
        </authorList>
    </citation>
    <scope>NUCLEOTIDE SEQUENCE [LARGE SCALE GENOMIC DNA]</scope>
    <source>
        <strain evidence="1">YM2019G1</strain>
    </source>
</reference>
<dbReference type="Proteomes" id="UP000436088">
    <property type="component" value="Unassembled WGS sequence"/>
</dbReference>
<dbReference type="PANTHER" id="PTHR31317">
    <property type="entry name" value="OS08G0163500 PROTEIN"/>
    <property type="match status" value="1"/>
</dbReference>
<proteinExistence type="predicted"/>
<organism evidence="1 2">
    <name type="scientific">Hibiscus syriacus</name>
    <name type="common">Rose of Sharon</name>
    <dbReference type="NCBI Taxonomy" id="106335"/>
    <lineage>
        <taxon>Eukaryota</taxon>
        <taxon>Viridiplantae</taxon>
        <taxon>Streptophyta</taxon>
        <taxon>Embryophyta</taxon>
        <taxon>Tracheophyta</taxon>
        <taxon>Spermatophyta</taxon>
        <taxon>Magnoliopsida</taxon>
        <taxon>eudicotyledons</taxon>
        <taxon>Gunneridae</taxon>
        <taxon>Pentapetalae</taxon>
        <taxon>rosids</taxon>
        <taxon>malvids</taxon>
        <taxon>Malvales</taxon>
        <taxon>Malvaceae</taxon>
        <taxon>Malvoideae</taxon>
        <taxon>Hibiscus</taxon>
    </lineage>
</organism>
<evidence type="ECO:0000313" key="2">
    <source>
        <dbReference type="Proteomes" id="UP000436088"/>
    </source>
</evidence>